<organism evidence="1 2">
    <name type="scientific">Cryobacterium shii</name>
    <dbReference type="NCBI Taxonomy" id="1259235"/>
    <lineage>
        <taxon>Bacteria</taxon>
        <taxon>Bacillati</taxon>
        <taxon>Actinomycetota</taxon>
        <taxon>Actinomycetes</taxon>
        <taxon>Micrococcales</taxon>
        <taxon>Microbacteriaceae</taxon>
        <taxon>Cryobacterium</taxon>
    </lineage>
</organism>
<dbReference type="AlphaFoldDB" id="A0AAQ2C936"/>
<evidence type="ECO:0000313" key="1">
    <source>
        <dbReference type="EMBL" id="TFC53151.1"/>
    </source>
</evidence>
<comment type="caution">
    <text evidence="1">The sequence shown here is derived from an EMBL/GenBank/DDBJ whole genome shotgun (WGS) entry which is preliminary data.</text>
</comment>
<reference evidence="1 2" key="1">
    <citation type="submission" date="2019-03" db="EMBL/GenBank/DDBJ databases">
        <title>Genomics of glacier-inhabiting Cryobacterium strains.</title>
        <authorList>
            <person name="Liu Q."/>
            <person name="Xin Y.-H."/>
        </authorList>
    </citation>
    <scope>NUCLEOTIDE SEQUENCE [LARGE SCALE GENOMIC DNA]</scope>
    <source>
        <strain evidence="2">TMT1-22</strain>
    </source>
</reference>
<keyword evidence="2" id="KW-1185">Reference proteome</keyword>
<gene>
    <name evidence="1" type="ORF">E3O49_00380</name>
</gene>
<evidence type="ECO:0000313" key="2">
    <source>
        <dbReference type="Proteomes" id="UP000297403"/>
    </source>
</evidence>
<sequence>MSTAFRSTAIRSTASPVTITASPAVPSFRGLVLVPVRSGLWRVIGRSGAVLGHIEQRTDADGDRFAARRLIAATRSSDLGTFWRIDDAADCFR</sequence>
<protein>
    <recommendedName>
        <fullName evidence="3">DNA mismatch repair protein</fullName>
    </recommendedName>
</protein>
<dbReference type="EMBL" id="SOFY01000003">
    <property type="protein sequence ID" value="TFC53151.1"/>
    <property type="molecule type" value="Genomic_DNA"/>
</dbReference>
<dbReference type="RefSeq" id="WP_134450804.1">
    <property type="nucleotide sequence ID" value="NZ_SOFY01000003.1"/>
</dbReference>
<dbReference type="Proteomes" id="UP000297403">
    <property type="component" value="Unassembled WGS sequence"/>
</dbReference>
<accession>A0AAQ2C936</accession>
<evidence type="ECO:0008006" key="3">
    <source>
        <dbReference type="Google" id="ProtNLM"/>
    </source>
</evidence>
<proteinExistence type="predicted"/>
<name>A0AAQ2C936_9MICO</name>